<protein>
    <submittedName>
        <fullName evidence="1">Uncharacterized protein</fullName>
    </submittedName>
</protein>
<dbReference type="Proteomes" id="UP001589609">
    <property type="component" value="Unassembled WGS sequence"/>
</dbReference>
<name>A0ABV5WFE2_9BACI</name>
<keyword evidence="2" id="KW-1185">Reference proteome</keyword>
<evidence type="ECO:0000313" key="1">
    <source>
        <dbReference type="EMBL" id="MFB9759097.1"/>
    </source>
</evidence>
<evidence type="ECO:0000313" key="2">
    <source>
        <dbReference type="Proteomes" id="UP001589609"/>
    </source>
</evidence>
<dbReference type="EMBL" id="JBHMAF010000057">
    <property type="protein sequence ID" value="MFB9759097.1"/>
    <property type="molecule type" value="Genomic_DNA"/>
</dbReference>
<organism evidence="1 2">
    <name type="scientific">Ectobacillus funiculus</name>
    <dbReference type="NCBI Taxonomy" id="137993"/>
    <lineage>
        <taxon>Bacteria</taxon>
        <taxon>Bacillati</taxon>
        <taxon>Bacillota</taxon>
        <taxon>Bacilli</taxon>
        <taxon>Bacillales</taxon>
        <taxon>Bacillaceae</taxon>
        <taxon>Ectobacillus</taxon>
    </lineage>
</organism>
<sequence length="46" mass="5141">MIIYKEWILVTESAPEILTISESGWPQLEIKLAAGGTIKRPAMLEL</sequence>
<gene>
    <name evidence="1" type="ORF">ACFFMS_11620</name>
</gene>
<proteinExistence type="predicted"/>
<reference evidence="1 2" key="1">
    <citation type="submission" date="2024-09" db="EMBL/GenBank/DDBJ databases">
        <authorList>
            <person name="Sun Q."/>
            <person name="Mori K."/>
        </authorList>
    </citation>
    <scope>NUCLEOTIDE SEQUENCE [LARGE SCALE GENOMIC DNA]</scope>
    <source>
        <strain evidence="1 2">JCM 11201</strain>
    </source>
</reference>
<comment type="caution">
    <text evidence="1">The sequence shown here is derived from an EMBL/GenBank/DDBJ whole genome shotgun (WGS) entry which is preliminary data.</text>
</comment>
<accession>A0ABV5WFE2</accession>